<feature type="domain" description="Alpha 1,4-glycosyltransferase" evidence="8">
    <location>
        <begin position="206"/>
        <end position="330"/>
    </location>
</feature>
<keyword evidence="7" id="KW-0812">Transmembrane</keyword>
<keyword evidence="5" id="KW-0333">Golgi apparatus</keyword>
<keyword evidence="4" id="KW-0808">Transferase</keyword>
<evidence type="ECO:0000313" key="10">
    <source>
        <dbReference type="Proteomes" id="UP000678499"/>
    </source>
</evidence>
<evidence type="ECO:0000256" key="4">
    <source>
        <dbReference type="ARBA" id="ARBA00022679"/>
    </source>
</evidence>
<dbReference type="InterPro" id="IPR029044">
    <property type="entry name" value="Nucleotide-diphossugar_trans"/>
</dbReference>
<evidence type="ECO:0000259" key="8">
    <source>
        <dbReference type="Pfam" id="PF04572"/>
    </source>
</evidence>
<dbReference type="InterPro" id="IPR007577">
    <property type="entry name" value="GlycoTrfase_DXD_sugar-bd_CS"/>
</dbReference>
<keyword evidence="10" id="KW-1185">Reference proteome</keyword>
<comment type="similarity">
    <text evidence="2">Belongs to the glycosyltransferase 32 family.</text>
</comment>
<dbReference type="InterPro" id="IPR007652">
    <property type="entry name" value="A1-4-GlycosylTfrase_dom"/>
</dbReference>
<dbReference type="OrthoDB" id="409543at2759"/>
<dbReference type="GO" id="GO:0006688">
    <property type="term" value="P:glycosphingolipid biosynthetic process"/>
    <property type="evidence" value="ECO:0007669"/>
    <property type="project" value="TreeGrafter"/>
</dbReference>
<evidence type="ECO:0000256" key="1">
    <source>
        <dbReference type="ARBA" id="ARBA00004323"/>
    </source>
</evidence>
<comment type="subcellular location">
    <subcellularLocation>
        <location evidence="1">Golgi apparatus membrane</location>
        <topology evidence="1">Single-pass type II membrane protein</topology>
    </subcellularLocation>
</comment>
<dbReference type="GO" id="GO:0016758">
    <property type="term" value="F:hexosyltransferase activity"/>
    <property type="evidence" value="ECO:0007669"/>
    <property type="project" value="TreeGrafter"/>
</dbReference>
<proteinExistence type="inferred from homology"/>
<evidence type="ECO:0000256" key="3">
    <source>
        <dbReference type="ARBA" id="ARBA00022676"/>
    </source>
</evidence>
<dbReference type="Pfam" id="PF04488">
    <property type="entry name" value="Gly_transf_sug"/>
    <property type="match status" value="1"/>
</dbReference>
<dbReference type="InterPro" id="IPR051981">
    <property type="entry name" value="Glycosyltransf_32"/>
</dbReference>
<evidence type="ECO:0000313" key="9">
    <source>
        <dbReference type="EMBL" id="CAD7282701.1"/>
    </source>
</evidence>
<evidence type="ECO:0000256" key="5">
    <source>
        <dbReference type="ARBA" id="ARBA00023034"/>
    </source>
</evidence>
<keyword evidence="6 7" id="KW-0472">Membrane</keyword>
<dbReference type="PANTHER" id="PTHR12042:SF21">
    <property type="entry name" value="ALPHA1,4-GALACTOSYLTRANSFERASE 1-RELATED"/>
    <property type="match status" value="1"/>
</dbReference>
<evidence type="ECO:0000256" key="2">
    <source>
        <dbReference type="ARBA" id="ARBA00009003"/>
    </source>
</evidence>
<dbReference type="EMBL" id="CAJPEX010004195">
    <property type="protein sequence ID" value="CAG0922853.1"/>
    <property type="molecule type" value="Genomic_DNA"/>
</dbReference>
<evidence type="ECO:0000256" key="6">
    <source>
        <dbReference type="ARBA" id="ARBA00023136"/>
    </source>
</evidence>
<dbReference type="Gene3D" id="3.90.550.20">
    <property type="match status" value="1"/>
</dbReference>
<sequence>MNLFGGRGIVQRKYFKSMVFLAMINVVLVGILISRPKNMPESCQSKNDVVQQTLKTLDPSKIPENAIYLMETSGLPMLSPKQLCAVESAALHHPNRSVVMAVNNKFLQLPIVLKSWSERYPNVMFINLDIVQWLNGTILLPWLSKNLLDKSPFKTAQASNALRYVTLFKYGGLYLDTDVIVMRPMEDLVNAVGLQGTNVLNNAVLAFEKHHPYMEACMNELSAKFNPYKWGSNGPHLLTRVIRTLCKFNATNLLKPGYCKGIRILDIGAFYPVPPNSWKLSFNHDQNISASILKRAEQSYTMHYWNNASVDKPIQLEQPMNAEEFLDLECNAPTNEELSEDEIIKIVSNEENCQISSEEEEEVEEQPVPTTKEAKEALMKVQHFLEKHCKEISATDHVIALDNLISKIGEKKKRQTSIHNFFMPINAQGFGEVSEDQSVGRGAVIMCVKWIEGNSAPLSMEDQDFKSPCGKVQKLDKDIGVMKFPEGKVELAPVFGRLNADCLHQLNTLLPIFFSYS</sequence>
<reference evidence="9" key="1">
    <citation type="submission" date="2020-11" db="EMBL/GenBank/DDBJ databases">
        <authorList>
            <person name="Tran Van P."/>
        </authorList>
    </citation>
    <scope>NUCLEOTIDE SEQUENCE</scope>
</reference>
<evidence type="ECO:0000256" key="7">
    <source>
        <dbReference type="SAM" id="Phobius"/>
    </source>
</evidence>
<dbReference type="Proteomes" id="UP000678499">
    <property type="component" value="Unassembled WGS sequence"/>
</dbReference>
<keyword evidence="3" id="KW-0328">Glycosyltransferase</keyword>
<dbReference type="SUPFAM" id="SSF53448">
    <property type="entry name" value="Nucleotide-diphospho-sugar transferases"/>
    <property type="match status" value="1"/>
</dbReference>
<keyword evidence="7" id="KW-1133">Transmembrane helix</keyword>
<accession>A0A7R9GHI9</accession>
<dbReference type="AlphaFoldDB" id="A0A7R9GHI9"/>
<dbReference type="Pfam" id="PF04572">
    <property type="entry name" value="Gb3_synth"/>
    <property type="match status" value="1"/>
</dbReference>
<dbReference type="GO" id="GO:0000139">
    <property type="term" value="C:Golgi membrane"/>
    <property type="evidence" value="ECO:0007669"/>
    <property type="project" value="UniProtKB-SubCell"/>
</dbReference>
<organism evidence="9">
    <name type="scientific">Notodromas monacha</name>
    <dbReference type="NCBI Taxonomy" id="399045"/>
    <lineage>
        <taxon>Eukaryota</taxon>
        <taxon>Metazoa</taxon>
        <taxon>Ecdysozoa</taxon>
        <taxon>Arthropoda</taxon>
        <taxon>Crustacea</taxon>
        <taxon>Oligostraca</taxon>
        <taxon>Ostracoda</taxon>
        <taxon>Podocopa</taxon>
        <taxon>Podocopida</taxon>
        <taxon>Cypridocopina</taxon>
        <taxon>Cypridoidea</taxon>
        <taxon>Cyprididae</taxon>
        <taxon>Notodromas</taxon>
    </lineage>
</organism>
<dbReference type="PANTHER" id="PTHR12042">
    <property type="entry name" value="LACTOSYLCERAMIDE 4-ALPHA-GALACTOSYLTRANSFERASE ALPHA- 1,4-GALACTOSYLTRANSFERASE"/>
    <property type="match status" value="1"/>
</dbReference>
<dbReference type="EMBL" id="OA886232">
    <property type="protein sequence ID" value="CAD7282701.1"/>
    <property type="molecule type" value="Genomic_DNA"/>
</dbReference>
<feature type="transmembrane region" description="Helical" evidence="7">
    <location>
        <begin position="14"/>
        <end position="33"/>
    </location>
</feature>
<gene>
    <name evidence="9" type="ORF">NMOB1V02_LOCUS10322</name>
</gene>
<protein>
    <recommendedName>
        <fullName evidence="8">Alpha 1,4-glycosyltransferase domain-containing protein</fullName>
    </recommendedName>
</protein>
<name>A0A7R9GHI9_9CRUS</name>